<dbReference type="Pfam" id="PF01750">
    <property type="entry name" value="HycI"/>
    <property type="match status" value="1"/>
</dbReference>
<dbReference type="NCBIfam" id="TIGR00072">
    <property type="entry name" value="hydrog_prot"/>
    <property type="match status" value="1"/>
</dbReference>
<dbReference type="RefSeq" id="WP_172801765.1">
    <property type="nucleotide sequence ID" value="NZ_LT629973.1"/>
</dbReference>
<dbReference type="STRING" id="1679444.PYTT_0846"/>
<dbReference type="GO" id="GO:0008047">
    <property type="term" value="F:enzyme activator activity"/>
    <property type="evidence" value="ECO:0007669"/>
    <property type="project" value="InterPro"/>
</dbReference>
<sequence>MTHLPSHRPGSSAQPSPLRAPIDRDFPHLLVLGLGNPLMGDDGAGLLLLENLRQSRKWPEHIIFEDGGTLGMTLLPLIEDAAAVLLLDAVHTGAAPGTVVTRQASQLPGFFKNILSPHQIGLSEVLGAAQLCGTLPAHIALVGIEAETIAFTAAASSTVRNALPAAVRQAQATLHELLAAAGIGGKEAAHA</sequence>
<dbReference type="AlphaFoldDB" id="A0A1H6KVS5"/>
<evidence type="ECO:0000256" key="2">
    <source>
        <dbReference type="ARBA" id="ARBA00022670"/>
    </source>
</evidence>
<gene>
    <name evidence="5" type="ORF">PYTT_0846</name>
</gene>
<comment type="similarity">
    <text evidence="1">Belongs to the peptidase A31 family.</text>
</comment>
<dbReference type="GO" id="GO:0016485">
    <property type="term" value="P:protein processing"/>
    <property type="evidence" value="ECO:0007669"/>
    <property type="project" value="TreeGrafter"/>
</dbReference>
<dbReference type="EMBL" id="LT629973">
    <property type="protein sequence ID" value="SEH80051.1"/>
    <property type="molecule type" value="Genomic_DNA"/>
</dbReference>
<name>A0A1H6KVS5_9BACT</name>
<organism evidence="5 6">
    <name type="scientific">Akkermansia glycaniphila</name>
    <dbReference type="NCBI Taxonomy" id="1679444"/>
    <lineage>
        <taxon>Bacteria</taxon>
        <taxon>Pseudomonadati</taxon>
        <taxon>Verrucomicrobiota</taxon>
        <taxon>Verrucomicrobiia</taxon>
        <taxon>Verrucomicrobiales</taxon>
        <taxon>Akkermansiaceae</taxon>
        <taxon>Akkermansia</taxon>
    </lineage>
</organism>
<keyword evidence="3" id="KW-0064">Aspartyl protease</keyword>
<proteinExistence type="inferred from homology"/>
<dbReference type="PANTHER" id="PTHR30302">
    <property type="entry name" value="HYDROGENASE 1 MATURATION PROTEASE"/>
    <property type="match status" value="1"/>
</dbReference>
<protein>
    <submittedName>
        <fullName evidence="5">Hydrogen uptake protein signature</fullName>
    </submittedName>
</protein>
<dbReference type="Proteomes" id="UP000176204">
    <property type="component" value="Chromosome I"/>
</dbReference>
<keyword evidence="2" id="KW-0645">Protease</keyword>
<keyword evidence="4" id="KW-0378">Hydrolase</keyword>
<dbReference type="SUPFAM" id="SSF53163">
    <property type="entry name" value="HybD-like"/>
    <property type="match status" value="1"/>
</dbReference>
<evidence type="ECO:0000313" key="5">
    <source>
        <dbReference type="EMBL" id="SEH80051.1"/>
    </source>
</evidence>
<evidence type="ECO:0000256" key="4">
    <source>
        <dbReference type="ARBA" id="ARBA00022801"/>
    </source>
</evidence>
<dbReference type="PANTHER" id="PTHR30302:SF1">
    <property type="entry name" value="HYDROGENASE 2 MATURATION PROTEASE"/>
    <property type="match status" value="1"/>
</dbReference>
<dbReference type="InterPro" id="IPR023430">
    <property type="entry name" value="Pept_HybD-like_dom_sf"/>
</dbReference>
<accession>A0A1H6KVS5</accession>
<dbReference type="InterPro" id="IPR000671">
    <property type="entry name" value="Peptidase_A31"/>
</dbReference>
<dbReference type="PRINTS" id="PR00446">
    <property type="entry name" value="HYDRGNUPTAKE"/>
</dbReference>
<dbReference type="KEGG" id="agl:PYTT_0846"/>
<dbReference type="CDD" id="cd06062">
    <property type="entry name" value="H2MP_MemB-H2up"/>
    <property type="match status" value="1"/>
</dbReference>
<evidence type="ECO:0000256" key="1">
    <source>
        <dbReference type="ARBA" id="ARBA00006814"/>
    </source>
</evidence>
<dbReference type="Gene3D" id="3.40.50.1450">
    <property type="entry name" value="HybD-like"/>
    <property type="match status" value="1"/>
</dbReference>
<keyword evidence="6" id="KW-1185">Reference proteome</keyword>
<dbReference type="GO" id="GO:0004190">
    <property type="term" value="F:aspartic-type endopeptidase activity"/>
    <property type="evidence" value="ECO:0007669"/>
    <property type="project" value="UniProtKB-KW"/>
</dbReference>
<reference evidence="6" key="1">
    <citation type="submission" date="2016-09" db="EMBL/GenBank/DDBJ databases">
        <authorList>
            <person name="Koehorst J."/>
        </authorList>
    </citation>
    <scope>NUCLEOTIDE SEQUENCE [LARGE SCALE GENOMIC DNA]</scope>
</reference>
<evidence type="ECO:0000313" key="6">
    <source>
        <dbReference type="Proteomes" id="UP000176204"/>
    </source>
</evidence>
<evidence type="ECO:0000256" key="3">
    <source>
        <dbReference type="ARBA" id="ARBA00022750"/>
    </source>
</evidence>